<dbReference type="OrthoDB" id="9776250at2"/>
<evidence type="ECO:0000259" key="2">
    <source>
        <dbReference type="PROSITE" id="PS51832"/>
    </source>
</evidence>
<dbReference type="STRING" id="351605.Gura_1793"/>
<reference evidence="3 4" key="1">
    <citation type="submission" date="2007-05" db="EMBL/GenBank/DDBJ databases">
        <title>Complete sequence of Geobacter uraniireducens Rf4.</title>
        <authorList>
            <consortium name="US DOE Joint Genome Institute"/>
            <person name="Copeland A."/>
            <person name="Lucas S."/>
            <person name="Lapidus A."/>
            <person name="Barry K."/>
            <person name="Detter J.C."/>
            <person name="Glavina del Rio T."/>
            <person name="Hammon N."/>
            <person name="Israni S."/>
            <person name="Dalin E."/>
            <person name="Tice H."/>
            <person name="Pitluck S."/>
            <person name="Chertkov O."/>
            <person name="Brettin T."/>
            <person name="Bruce D."/>
            <person name="Han C."/>
            <person name="Schmutz J."/>
            <person name="Larimer F."/>
            <person name="Land M."/>
            <person name="Hauser L."/>
            <person name="Kyrpides N."/>
            <person name="Mikhailova N."/>
            <person name="Shelobolina E."/>
            <person name="Aklujkar M."/>
            <person name="Lovley D."/>
            <person name="Richardson P."/>
        </authorList>
    </citation>
    <scope>NUCLEOTIDE SEQUENCE [LARGE SCALE GENOMIC DNA]</scope>
    <source>
        <strain evidence="3 4">Rf4</strain>
    </source>
</reference>
<name>A5GEX8_GEOUR</name>
<dbReference type="Gene3D" id="1.10.3210.10">
    <property type="entry name" value="Hypothetical protein af1432"/>
    <property type="match status" value="1"/>
</dbReference>
<feature type="transmembrane region" description="Helical" evidence="1">
    <location>
        <begin position="38"/>
        <end position="56"/>
    </location>
</feature>
<keyword evidence="1" id="KW-1133">Transmembrane helix</keyword>
<dbReference type="Proteomes" id="UP000006695">
    <property type="component" value="Chromosome"/>
</dbReference>
<dbReference type="PROSITE" id="PS51832">
    <property type="entry name" value="HD_GYP"/>
    <property type="match status" value="1"/>
</dbReference>
<sequence length="298" mass="33355">MRRLTKKLNHRTICTIVLMATGSLLWWCLSGYLGGARLQVALLIAAGMVPLFFVFTRLERIATMRLVEKNWALAGENVRLMESLDEIEERFVVSLRSIAETVDAHDVYANGHSKRVANVAVKIGKKLNMSEKELNSLETAALFHDIGMIWVPHYILMKEQPLTADEQAAIRRHTVQGAELLDSAKSLKDEGIAVLHHHERFDGTGYPYGLKGLAIPLAARVLAVADAFDAMTSERPYRCALLMREALEELYSNAGGQFDPHVVEAFLNALDDITRENETVRPETMRFGARLYSMVGNC</sequence>
<dbReference type="InterPro" id="IPR003607">
    <property type="entry name" value="HD/PDEase_dom"/>
</dbReference>
<dbReference type="GO" id="GO:0016787">
    <property type="term" value="F:hydrolase activity"/>
    <property type="evidence" value="ECO:0007669"/>
    <property type="project" value="UniProtKB-KW"/>
</dbReference>
<keyword evidence="4" id="KW-1185">Reference proteome</keyword>
<dbReference type="SUPFAM" id="SSF109604">
    <property type="entry name" value="HD-domain/PDEase-like"/>
    <property type="match status" value="1"/>
</dbReference>
<dbReference type="EMBL" id="CP000698">
    <property type="protein sequence ID" value="ABQ25983.1"/>
    <property type="molecule type" value="Genomic_DNA"/>
</dbReference>
<dbReference type="KEGG" id="gur:Gura_1793"/>
<feature type="transmembrane region" description="Helical" evidence="1">
    <location>
        <begin position="12"/>
        <end position="32"/>
    </location>
</feature>
<accession>A5GEX8</accession>
<dbReference type="AlphaFoldDB" id="A5GEX8"/>
<dbReference type="PANTHER" id="PTHR43155">
    <property type="entry name" value="CYCLIC DI-GMP PHOSPHODIESTERASE PA4108-RELATED"/>
    <property type="match status" value="1"/>
</dbReference>
<feature type="domain" description="HD-GYP" evidence="2">
    <location>
        <begin position="87"/>
        <end position="282"/>
    </location>
</feature>
<proteinExistence type="predicted"/>
<keyword evidence="1" id="KW-0812">Transmembrane</keyword>
<dbReference type="PANTHER" id="PTHR43155:SF2">
    <property type="entry name" value="CYCLIC DI-GMP PHOSPHODIESTERASE PA4108"/>
    <property type="match status" value="1"/>
</dbReference>
<keyword evidence="3" id="KW-0378">Hydrolase</keyword>
<evidence type="ECO:0000313" key="3">
    <source>
        <dbReference type="EMBL" id="ABQ25983.1"/>
    </source>
</evidence>
<evidence type="ECO:0000256" key="1">
    <source>
        <dbReference type="SAM" id="Phobius"/>
    </source>
</evidence>
<dbReference type="Pfam" id="PF13487">
    <property type="entry name" value="HD_5"/>
    <property type="match status" value="1"/>
</dbReference>
<dbReference type="InterPro" id="IPR037522">
    <property type="entry name" value="HD_GYP_dom"/>
</dbReference>
<gene>
    <name evidence="3" type="ordered locus">Gura_1793</name>
</gene>
<evidence type="ECO:0000313" key="4">
    <source>
        <dbReference type="Proteomes" id="UP000006695"/>
    </source>
</evidence>
<dbReference type="SMART" id="SM00471">
    <property type="entry name" value="HDc"/>
    <property type="match status" value="1"/>
</dbReference>
<protein>
    <submittedName>
        <fullName evidence="3">Metal dependent phosphohydrolase</fullName>
    </submittedName>
</protein>
<dbReference type="HOGENOM" id="CLU_000445_92_0_7"/>
<keyword evidence="1" id="KW-0472">Membrane</keyword>
<organism evidence="3 4">
    <name type="scientific">Geotalea uraniireducens (strain Rf4)</name>
    <name type="common">Geobacter uraniireducens</name>
    <dbReference type="NCBI Taxonomy" id="351605"/>
    <lineage>
        <taxon>Bacteria</taxon>
        <taxon>Pseudomonadati</taxon>
        <taxon>Thermodesulfobacteriota</taxon>
        <taxon>Desulfuromonadia</taxon>
        <taxon>Geobacterales</taxon>
        <taxon>Geobacteraceae</taxon>
        <taxon>Geotalea</taxon>
    </lineage>
</organism>
<dbReference type="CDD" id="cd00077">
    <property type="entry name" value="HDc"/>
    <property type="match status" value="1"/>
</dbReference>
<dbReference type="RefSeq" id="WP_011938688.1">
    <property type="nucleotide sequence ID" value="NC_009483.1"/>
</dbReference>